<accession>A0A1I7A888</accession>
<gene>
    <name evidence="1" type="ORF">SAMN05192563_1003162</name>
</gene>
<dbReference type="AlphaFoldDB" id="A0A1I7A888"/>
<protein>
    <submittedName>
        <fullName evidence="1">Uncharacterized protein</fullName>
    </submittedName>
</protein>
<organism evidence="1 2">
    <name type="scientific">Paraburkholderia aspalathi</name>
    <dbReference type="NCBI Taxonomy" id="1324617"/>
    <lineage>
        <taxon>Bacteria</taxon>
        <taxon>Pseudomonadati</taxon>
        <taxon>Pseudomonadota</taxon>
        <taxon>Betaproteobacteria</taxon>
        <taxon>Burkholderiales</taxon>
        <taxon>Burkholderiaceae</taxon>
        <taxon>Paraburkholderia</taxon>
    </lineage>
</organism>
<evidence type="ECO:0000313" key="1">
    <source>
        <dbReference type="EMBL" id="SFT71126.1"/>
    </source>
</evidence>
<name>A0A1I7A888_9BURK</name>
<reference evidence="1 2" key="1">
    <citation type="submission" date="2016-10" db="EMBL/GenBank/DDBJ databases">
        <authorList>
            <person name="de Groot N.N."/>
        </authorList>
    </citation>
    <scope>NUCLEOTIDE SEQUENCE [LARGE SCALE GENOMIC DNA]</scope>
    <source>
        <strain evidence="1 2">LMG 27731</strain>
    </source>
</reference>
<dbReference type="EMBL" id="FPBH01000003">
    <property type="protein sequence ID" value="SFT71126.1"/>
    <property type="molecule type" value="Genomic_DNA"/>
</dbReference>
<dbReference type="Proteomes" id="UP000198844">
    <property type="component" value="Unassembled WGS sequence"/>
</dbReference>
<sequence>MLYINWQPSRVCAVCATVILIAGCSTYQQHLANVFIGKNVDDVYARIGRPASVTQDSSDPTHPLKVQYWTNFHSNTQQDFVQTGSAYAGQVQVGQTAGGNGVAGMPILQNQYAPTGYYQTNTYRCSLTLKTDRSNTVVSASTEGPGCVDHLWWAEARNW</sequence>
<dbReference type="RefSeq" id="WP_093633394.1">
    <property type="nucleotide sequence ID" value="NZ_FPBH01000003.1"/>
</dbReference>
<evidence type="ECO:0000313" key="2">
    <source>
        <dbReference type="Proteomes" id="UP000198844"/>
    </source>
</evidence>
<proteinExistence type="predicted"/>
<dbReference type="OrthoDB" id="8634022at2"/>